<name>A0A239NWY7_9ACTN</name>
<sequence length="117" mass="12973">MFQIEDIREWRGRPVLDESGSKVGELEAVYVDTLTDQPAFATIKTGMPMRQRLVFAPLDGATVGPDHVRVAHPKKQIKTAPAIDTDGELLAADEGAVFAHYELAYQAAPDERRLARR</sequence>
<dbReference type="Proteomes" id="UP000198318">
    <property type="component" value="Unassembled WGS sequence"/>
</dbReference>
<organism evidence="2 3">
    <name type="scientific">Actinomadura meyerae</name>
    <dbReference type="NCBI Taxonomy" id="240840"/>
    <lineage>
        <taxon>Bacteria</taxon>
        <taxon>Bacillati</taxon>
        <taxon>Actinomycetota</taxon>
        <taxon>Actinomycetes</taxon>
        <taxon>Streptosporangiales</taxon>
        <taxon>Thermomonosporaceae</taxon>
        <taxon>Actinomadura</taxon>
    </lineage>
</organism>
<dbReference type="SUPFAM" id="SSF50346">
    <property type="entry name" value="PRC-barrel domain"/>
    <property type="match status" value="1"/>
</dbReference>
<evidence type="ECO:0000313" key="2">
    <source>
        <dbReference type="EMBL" id="SNT59411.1"/>
    </source>
</evidence>
<dbReference type="RefSeq" id="WP_089330468.1">
    <property type="nucleotide sequence ID" value="NZ_FZOR01000052.1"/>
</dbReference>
<dbReference type="GO" id="GO:0019684">
    <property type="term" value="P:photosynthesis, light reaction"/>
    <property type="evidence" value="ECO:0007669"/>
    <property type="project" value="InterPro"/>
</dbReference>
<dbReference type="OrthoDB" id="3712018at2"/>
<evidence type="ECO:0000259" key="1">
    <source>
        <dbReference type="Pfam" id="PF05239"/>
    </source>
</evidence>
<dbReference type="AlphaFoldDB" id="A0A239NWY7"/>
<dbReference type="Gene3D" id="3.90.50.10">
    <property type="entry name" value="Photosynthetic Reaction Center, subunit H, domain 2"/>
    <property type="match status" value="1"/>
</dbReference>
<accession>A0A239NWY7</accession>
<dbReference type="InterPro" id="IPR011033">
    <property type="entry name" value="PRC_barrel-like_sf"/>
</dbReference>
<gene>
    <name evidence="2" type="ORF">SAMN05443665_105239</name>
</gene>
<dbReference type="EMBL" id="FZOR01000052">
    <property type="protein sequence ID" value="SNT59411.1"/>
    <property type="molecule type" value="Genomic_DNA"/>
</dbReference>
<proteinExistence type="predicted"/>
<reference evidence="2 3" key="1">
    <citation type="submission" date="2017-06" db="EMBL/GenBank/DDBJ databases">
        <authorList>
            <person name="Kim H.J."/>
            <person name="Triplett B.A."/>
        </authorList>
    </citation>
    <scope>NUCLEOTIDE SEQUENCE [LARGE SCALE GENOMIC DNA]</scope>
    <source>
        <strain evidence="2 3">DSM 44715</strain>
    </source>
</reference>
<feature type="domain" description="PRC-barrel" evidence="1">
    <location>
        <begin position="6"/>
        <end position="76"/>
    </location>
</feature>
<dbReference type="Pfam" id="PF05239">
    <property type="entry name" value="PRC"/>
    <property type="match status" value="1"/>
</dbReference>
<dbReference type="InterPro" id="IPR014747">
    <property type="entry name" value="Bac_photo_RC_H_C"/>
</dbReference>
<protein>
    <submittedName>
        <fullName evidence="2">PRC-barrel domain-containing protein</fullName>
    </submittedName>
</protein>
<dbReference type="InterPro" id="IPR027275">
    <property type="entry name" value="PRC-brl_dom"/>
</dbReference>
<evidence type="ECO:0000313" key="3">
    <source>
        <dbReference type="Proteomes" id="UP000198318"/>
    </source>
</evidence>
<dbReference type="GO" id="GO:0030077">
    <property type="term" value="C:plasma membrane light-harvesting complex"/>
    <property type="evidence" value="ECO:0007669"/>
    <property type="project" value="InterPro"/>
</dbReference>
<keyword evidence="3" id="KW-1185">Reference proteome</keyword>